<dbReference type="GO" id="GO:0006310">
    <property type="term" value="P:DNA recombination"/>
    <property type="evidence" value="ECO:0007669"/>
    <property type="project" value="UniProtKB-KW"/>
</dbReference>
<name>A0A2N9LPV6_9BACT</name>
<evidence type="ECO:0000256" key="5">
    <source>
        <dbReference type="SAM" id="MobiDB-lite"/>
    </source>
</evidence>
<keyword evidence="3" id="KW-0238">DNA-binding</keyword>
<evidence type="ECO:0000256" key="1">
    <source>
        <dbReference type="ARBA" id="ARBA00008857"/>
    </source>
</evidence>
<evidence type="ECO:0000313" key="7">
    <source>
        <dbReference type="EMBL" id="SPE25276.1"/>
    </source>
</evidence>
<dbReference type="Gene3D" id="1.10.150.130">
    <property type="match status" value="1"/>
</dbReference>
<feature type="domain" description="Tyr recombinase" evidence="6">
    <location>
        <begin position="266"/>
        <end position="465"/>
    </location>
</feature>
<evidence type="ECO:0000313" key="8">
    <source>
        <dbReference type="Proteomes" id="UP000239735"/>
    </source>
</evidence>
<dbReference type="GO" id="GO:0015074">
    <property type="term" value="P:DNA integration"/>
    <property type="evidence" value="ECO:0007669"/>
    <property type="project" value="UniProtKB-KW"/>
</dbReference>
<feature type="compositionally biased region" description="Basic and acidic residues" evidence="5">
    <location>
        <begin position="1"/>
        <end position="10"/>
    </location>
</feature>
<dbReference type="CDD" id="cd01189">
    <property type="entry name" value="INT_ICEBs1_C_like"/>
    <property type="match status" value="1"/>
</dbReference>
<comment type="similarity">
    <text evidence="1">Belongs to the 'phage' integrase family.</text>
</comment>
<dbReference type="AlphaFoldDB" id="A0A2N9LPV6"/>
<reference evidence="8" key="1">
    <citation type="submission" date="2018-02" db="EMBL/GenBank/DDBJ databases">
        <authorList>
            <person name="Hausmann B."/>
        </authorList>
    </citation>
    <scope>NUCLEOTIDE SEQUENCE [LARGE SCALE GENOMIC DNA]</scope>
    <source>
        <strain evidence="8">Peat soil MAG SbA5</strain>
    </source>
</reference>
<gene>
    <name evidence="7" type="ORF">SBA5_490053</name>
</gene>
<proteinExistence type="inferred from homology"/>
<dbReference type="PROSITE" id="PS51898">
    <property type="entry name" value="TYR_RECOMBINASE"/>
    <property type="match status" value="1"/>
</dbReference>
<dbReference type="Proteomes" id="UP000239735">
    <property type="component" value="Unassembled WGS sequence"/>
</dbReference>
<dbReference type="InterPro" id="IPR050090">
    <property type="entry name" value="Tyrosine_recombinase_XerCD"/>
</dbReference>
<dbReference type="InterPro" id="IPR010998">
    <property type="entry name" value="Integrase_recombinase_N"/>
</dbReference>
<dbReference type="GO" id="GO:0003677">
    <property type="term" value="F:DNA binding"/>
    <property type="evidence" value="ECO:0007669"/>
    <property type="project" value="UniProtKB-KW"/>
</dbReference>
<evidence type="ECO:0000256" key="3">
    <source>
        <dbReference type="ARBA" id="ARBA00023125"/>
    </source>
</evidence>
<dbReference type="InterPro" id="IPR002104">
    <property type="entry name" value="Integrase_catalytic"/>
</dbReference>
<dbReference type="EMBL" id="OKRB01000107">
    <property type="protein sequence ID" value="SPE25276.1"/>
    <property type="molecule type" value="Genomic_DNA"/>
</dbReference>
<feature type="compositionally biased region" description="Polar residues" evidence="5">
    <location>
        <begin position="20"/>
        <end position="34"/>
    </location>
</feature>
<dbReference type="SUPFAM" id="SSF56349">
    <property type="entry name" value="DNA breaking-rejoining enzymes"/>
    <property type="match status" value="1"/>
</dbReference>
<keyword evidence="4" id="KW-0233">DNA recombination</keyword>
<dbReference type="InterPro" id="IPR013762">
    <property type="entry name" value="Integrase-like_cat_sf"/>
</dbReference>
<dbReference type="Pfam" id="PF14659">
    <property type="entry name" value="Phage_int_SAM_3"/>
    <property type="match status" value="1"/>
</dbReference>
<dbReference type="Gene3D" id="1.10.443.10">
    <property type="entry name" value="Intergrase catalytic core"/>
    <property type="match status" value="1"/>
</dbReference>
<organism evidence="7 8">
    <name type="scientific">Candidatus Sulfuritelmatomonas gaucii</name>
    <dbReference type="NCBI Taxonomy" id="2043161"/>
    <lineage>
        <taxon>Bacteria</taxon>
        <taxon>Pseudomonadati</taxon>
        <taxon>Acidobacteriota</taxon>
        <taxon>Terriglobia</taxon>
        <taxon>Terriglobales</taxon>
        <taxon>Acidobacteriaceae</taxon>
        <taxon>Candidatus Sulfuritelmatomonas</taxon>
    </lineage>
</organism>
<evidence type="ECO:0000256" key="4">
    <source>
        <dbReference type="ARBA" id="ARBA00023172"/>
    </source>
</evidence>
<dbReference type="InterPro" id="IPR004107">
    <property type="entry name" value="Integrase_SAM-like_N"/>
</dbReference>
<evidence type="ECO:0000256" key="2">
    <source>
        <dbReference type="ARBA" id="ARBA00022908"/>
    </source>
</evidence>
<accession>A0A2N9LPV6</accession>
<dbReference type="InterPro" id="IPR011010">
    <property type="entry name" value="DNA_brk_join_enz"/>
</dbReference>
<keyword evidence="2" id="KW-0229">DNA integration</keyword>
<sequence length="477" mass="53103">MSGRTSDGRHTSKGRGASAVSASAPHNPQGQKASAISDAVGRIEEGRSVVRPSTLAEPEPVRAFPRFDTFVAKTDSVAPDPRKDLERMARRRYQNPKPFKEGAFWWLLYWQDEFANGVRTRKRKRVKLAPATMAVREARKVASEYISPLNHGLVSLGSATNFTEYVNTTYKVTHLPLMAASTRERYSGVIKNHLIPAFGSLCLRDLTTMAIQEYFSGMAGSKLSHESIDKIRDVLSSILGSAKKYGLLVTNPVEGIELPPSKRGSRVKPYITPAQFLQLIELIPEPYASMVFVAIFTGLRVSEVIGLKWRDVHADSITVDERYCRGDWGCPKSPASNATIAVNRVVIDRIQRLKTLTVEVRAGRAVRKIKVVKSAQPEDLVFQSLMKGAPMRDNNILTRFLKPAGRRIGLEFVNWRCLRTSHATWLKLAGADVKDAQAQMRHSRASTTMDIYQQFVPQSQRAAVDKLDGLATSKLIQ</sequence>
<dbReference type="Pfam" id="PF00589">
    <property type="entry name" value="Phage_integrase"/>
    <property type="match status" value="1"/>
</dbReference>
<protein>
    <recommendedName>
        <fullName evidence="6">Tyr recombinase domain-containing protein</fullName>
    </recommendedName>
</protein>
<dbReference type="PANTHER" id="PTHR30349:SF64">
    <property type="entry name" value="PROPHAGE INTEGRASE INTD-RELATED"/>
    <property type="match status" value="1"/>
</dbReference>
<feature type="region of interest" description="Disordered" evidence="5">
    <location>
        <begin position="1"/>
        <end position="40"/>
    </location>
</feature>
<evidence type="ECO:0000259" key="6">
    <source>
        <dbReference type="PROSITE" id="PS51898"/>
    </source>
</evidence>
<dbReference type="PANTHER" id="PTHR30349">
    <property type="entry name" value="PHAGE INTEGRASE-RELATED"/>
    <property type="match status" value="1"/>
</dbReference>